<evidence type="ECO:0000313" key="2">
    <source>
        <dbReference type="Proteomes" id="UP000006380"/>
    </source>
</evidence>
<dbReference type="OrthoDB" id="9998885at2"/>
<dbReference type="RefSeq" id="WP_011992732.1">
    <property type="nucleotide sequence ID" value="NC_009715.2"/>
</dbReference>
<dbReference type="Proteomes" id="UP000006380">
    <property type="component" value="Chromosome"/>
</dbReference>
<accession>A7H0I1</accession>
<gene>
    <name evidence="1" type="ORF">CCV52592_0570</name>
</gene>
<sequence>MTLTIKNADKTFFEAVLAMAKLYPKVTVSKEEMNLDESLERYEDARTLDDVKAQMQETLAQYHSGDMSGFTPLGSGWHDANR</sequence>
<proteinExistence type="predicted"/>
<protein>
    <submittedName>
        <fullName evidence="1">Uncharacterized protein</fullName>
    </submittedName>
</protein>
<dbReference type="HOGENOM" id="CLU_2551927_0_0_7"/>
<name>A7H0I1_CAMC5</name>
<evidence type="ECO:0000313" key="1">
    <source>
        <dbReference type="EMBL" id="EAU01418.1"/>
    </source>
</evidence>
<reference evidence="1" key="1">
    <citation type="submission" date="2016-07" db="EMBL/GenBank/DDBJ databases">
        <title>Comparative genomics of the Campylobacter concisus group.</title>
        <authorList>
            <person name="Miller W.G."/>
            <person name="Yee E."/>
            <person name="Chapman M.H."/>
            <person name="Huynh S."/>
            <person name="Bono J.L."/>
            <person name="On S.L.W."/>
            <person name="StLeger J."/>
            <person name="Foster G."/>
            <person name="Parker C.T."/>
        </authorList>
    </citation>
    <scope>NUCLEOTIDE SEQUENCE</scope>
    <source>
        <strain evidence="1">525.92</strain>
    </source>
</reference>
<organism evidence="1 2">
    <name type="scientific">Campylobacter curvus (strain 525.92)</name>
    <dbReference type="NCBI Taxonomy" id="360105"/>
    <lineage>
        <taxon>Bacteria</taxon>
        <taxon>Pseudomonadati</taxon>
        <taxon>Campylobacterota</taxon>
        <taxon>Epsilonproteobacteria</taxon>
        <taxon>Campylobacterales</taxon>
        <taxon>Campylobacteraceae</taxon>
        <taxon>Campylobacter</taxon>
    </lineage>
</organism>
<dbReference type="AlphaFoldDB" id="A7H0I1"/>
<dbReference type="STRING" id="360105.CCV52592_0570"/>
<keyword evidence="2" id="KW-1185">Reference proteome</keyword>
<dbReference type="KEGG" id="ccv:CCV52592_0570"/>
<dbReference type="EMBL" id="CP000767">
    <property type="protein sequence ID" value="EAU01418.1"/>
    <property type="molecule type" value="Genomic_DNA"/>
</dbReference>